<protein>
    <submittedName>
        <fullName evidence="2">Uncharacterized protein</fullName>
    </submittedName>
</protein>
<dbReference type="STRING" id="90241.B0682_08515"/>
<evidence type="ECO:0000313" key="3">
    <source>
        <dbReference type="Proteomes" id="UP000191094"/>
    </source>
</evidence>
<organism evidence="2 3">
    <name type="scientific">Lwoffella lincolnii</name>
    <dbReference type="NCBI Taxonomy" id="90241"/>
    <lineage>
        <taxon>Bacteria</taxon>
        <taxon>Pseudomonadati</taxon>
        <taxon>Pseudomonadota</taxon>
        <taxon>Gammaproteobacteria</taxon>
        <taxon>Moraxellales</taxon>
        <taxon>Moraxellaceae</taxon>
        <taxon>Lwoffella</taxon>
    </lineage>
</organism>
<comment type="caution">
    <text evidence="2">The sequence shown here is derived from an EMBL/GenBank/DDBJ whole genome shotgun (WGS) entry which is preliminary data.</text>
</comment>
<dbReference type="Proteomes" id="UP000191094">
    <property type="component" value="Unassembled WGS sequence"/>
</dbReference>
<dbReference type="RefSeq" id="WP_078308253.1">
    <property type="nucleotide sequence ID" value="NZ_MUYT01000015.1"/>
</dbReference>
<evidence type="ECO:0000313" key="2">
    <source>
        <dbReference type="EMBL" id="OOS19574.1"/>
    </source>
</evidence>
<sequence>MILNSETEQSSQHQSQDNPHLMLTPEGVFVAFAQDKPSEEALSLQALLANKRSWLVRDWTDKYDHEWLDTFIDKGWVQRINQGITAPNLPLDQFLPYVVASLSGSRRAAIGNTEGFCLARVGYSQQEADTLCVAGADLGEFLNRQRQRGWVIQEQAVSFFRHVDLLLPATSFMFLWIDGNGFILVLEDEPLTNSRAFVELIWAIKTSGLRFVQE</sequence>
<evidence type="ECO:0000256" key="1">
    <source>
        <dbReference type="SAM" id="MobiDB-lite"/>
    </source>
</evidence>
<dbReference type="OrthoDB" id="6003236at2"/>
<feature type="region of interest" description="Disordered" evidence="1">
    <location>
        <begin position="1"/>
        <end position="20"/>
    </location>
</feature>
<name>A0A1T0CB58_9GAMM</name>
<dbReference type="AlphaFoldDB" id="A0A1T0CB58"/>
<dbReference type="EMBL" id="MUYT01000015">
    <property type="protein sequence ID" value="OOS19574.1"/>
    <property type="molecule type" value="Genomic_DNA"/>
</dbReference>
<gene>
    <name evidence="2" type="ORF">B0682_08515</name>
</gene>
<feature type="compositionally biased region" description="Low complexity" evidence="1">
    <location>
        <begin position="1"/>
        <end position="16"/>
    </location>
</feature>
<keyword evidence="3" id="KW-1185">Reference proteome</keyword>
<reference evidence="2 3" key="1">
    <citation type="submission" date="2017-02" db="EMBL/GenBank/DDBJ databases">
        <title>Draft genome sequence of Moraxella lincolnii CCUG 9405T type strain.</title>
        <authorList>
            <person name="Salva-Serra F."/>
            <person name="Engstrom-Jakobsson H."/>
            <person name="Thorell K."/>
            <person name="Jaen-Luchoro D."/>
            <person name="Gonzales-Siles L."/>
            <person name="Karlsson R."/>
            <person name="Yazdan S."/>
            <person name="Boulund F."/>
            <person name="Johnning A."/>
            <person name="Engstrand L."/>
            <person name="Kristiansson E."/>
            <person name="Moore E."/>
        </authorList>
    </citation>
    <scope>NUCLEOTIDE SEQUENCE [LARGE SCALE GENOMIC DNA]</scope>
    <source>
        <strain evidence="2 3">CCUG 9405</strain>
    </source>
</reference>
<accession>A0A1T0CB58</accession>
<proteinExistence type="predicted"/>